<evidence type="ECO:0000313" key="9">
    <source>
        <dbReference type="Proteomes" id="UP001320245"/>
    </source>
</evidence>
<gene>
    <name evidence="8" type="ORF">SLS53_008317</name>
</gene>
<keyword evidence="9" id="KW-1185">Reference proteome</keyword>
<dbReference type="EMBL" id="JAJSPL020000048">
    <property type="protein sequence ID" value="KAK7733129.1"/>
    <property type="molecule type" value="Genomic_DNA"/>
</dbReference>
<keyword evidence="3 6" id="KW-1133">Transmembrane helix</keyword>
<comment type="subcellular location">
    <subcellularLocation>
        <location evidence="1">Membrane</location>
        <topology evidence="1">Multi-pass membrane protein</topology>
    </subcellularLocation>
</comment>
<evidence type="ECO:0000259" key="7">
    <source>
        <dbReference type="Pfam" id="PF20684"/>
    </source>
</evidence>
<feature type="transmembrane region" description="Helical" evidence="6">
    <location>
        <begin position="99"/>
        <end position="120"/>
    </location>
</feature>
<feature type="domain" description="Rhodopsin" evidence="7">
    <location>
        <begin position="3"/>
        <end position="128"/>
    </location>
</feature>
<evidence type="ECO:0000256" key="6">
    <source>
        <dbReference type="SAM" id="Phobius"/>
    </source>
</evidence>
<feature type="transmembrane region" description="Helical" evidence="6">
    <location>
        <begin position="67"/>
        <end position="87"/>
    </location>
</feature>
<evidence type="ECO:0000256" key="3">
    <source>
        <dbReference type="ARBA" id="ARBA00022989"/>
    </source>
</evidence>
<accession>A0AAN9YCB1</accession>
<sequence length="193" mass="21046">MPIFTNIFQCVPVQSNWDASVTAHCINLDVELVVVSSINVLTDATILLLPMPYIWRLKTDTRRKVQLTSIFLLGIFVVVVSIVRVTYVENVSFTDGFWANSYAAMWSVVENCVAIVAACLPVMRPVINQIIYGSPNGSENPRRADGNEGKFGPLNDRHIVTIGGSGGNSAQMEGQSGINVTKTTAISHQGTYI</sequence>
<keyword evidence="2 6" id="KW-0812">Transmembrane</keyword>
<evidence type="ECO:0000256" key="2">
    <source>
        <dbReference type="ARBA" id="ARBA00022692"/>
    </source>
</evidence>
<comment type="similarity">
    <text evidence="5">Belongs to the SAT4 family.</text>
</comment>
<dbReference type="PANTHER" id="PTHR33048:SF161">
    <property type="entry name" value="INTEGRAL MEMBRANE PROTEIN"/>
    <property type="match status" value="1"/>
</dbReference>
<dbReference type="InterPro" id="IPR049326">
    <property type="entry name" value="Rhodopsin_dom_fungi"/>
</dbReference>
<evidence type="ECO:0000256" key="1">
    <source>
        <dbReference type="ARBA" id="ARBA00004141"/>
    </source>
</evidence>
<protein>
    <recommendedName>
        <fullName evidence="7">Rhodopsin domain-containing protein</fullName>
    </recommendedName>
</protein>
<dbReference type="InterPro" id="IPR052337">
    <property type="entry name" value="SAT4-like"/>
</dbReference>
<organism evidence="8 9">
    <name type="scientific">Cytospora paraplurivora</name>
    <dbReference type="NCBI Taxonomy" id="2898453"/>
    <lineage>
        <taxon>Eukaryota</taxon>
        <taxon>Fungi</taxon>
        <taxon>Dikarya</taxon>
        <taxon>Ascomycota</taxon>
        <taxon>Pezizomycotina</taxon>
        <taxon>Sordariomycetes</taxon>
        <taxon>Sordariomycetidae</taxon>
        <taxon>Diaporthales</taxon>
        <taxon>Cytosporaceae</taxon>
        <taxon>Cytospora</taxon>
    </lineage>
</organism>
<reference evidence="8 9" key="1">
    <citation type="journal article" date="2023" name="PLoS ONE">
        <title>Cytospora paraplurivora sp. nov. isolated from orchards with fruit tree decline syndrome in Ontario, Canada.</title>
        <authorList>
            <person name="Ilyukhin E."/>
            <person name="Nguyen H.D.T."/>
            <person name="Castle A.J."/>
            <person name="Ellouze W."/>
        </authorList>
    </citation>
    <scope>NUCLEOTIDE SEQUENCE [LARGE SCALE GENOMIC DNA]</scope>
    <source>
        <strain evidence="8 9">FDS-564</strain>
    </source>
</reference>
<dbReference type="GO" id="GO:0016020">
    <property type="term" value="C:membrane"/>
    <property type="evidence" value="ECO:0007669"/>
    <property type="project" value="UniProtKB-SubCell"/>
</dbReference>
<name>A0AAN9YCB1_9PEZI</name>
<evidence type="ECO:0000313" key="8">
    <source>
        <dbReference type="EMBL" id="KAK7733129.1"/>
    </source>
</evidence>
<evidence type="ECO:0000256" key="4">
    <source>
        <dbReference type="ARBA" id="ARBA00023136"/>
    </source>
</evidence>
<proteinExistence type="inferred from homology"/>
<keyword evidence="4 6" id="KW-0472">Membrane</keyword>
<dbReference type="AlphaFoldDB" id="A0AAN9YCB1"/>
<comment type="caution">
    <text evidence="8">The sequence shown here is derived from an EMBL/GenBank/DDBJ whole genome shotgun (WGS) entry which is preliminary data.</text>
</comment>
<evidence type="ECO:0000256" key="5">
    <source>
        <dbReference type="ARBA" id="ARBA00038359"/>
    </source>
</evidence>
<dbReference type="Proteomes" id="UP001320245">
    <property type="component" value="Unassembled WGS sequence"/>
</dbReference>
<dbReference type="PANTHER" id="PTHR33048">
    <property type="entry name" value="PTH11-LIKE INTEGRAL MEMBRANE PROTEIN (AFU_ORTHOLOGUE AFUA_5G11245)"/>
    <property type="match status" value="1"/>
</dbReference>
<dbReference type="Pfam" id="PF20684">
    <property type="entry name" value="Fung_rhodopsin"/>
    <property type="match status" value="1"/>
</dbReference>